<name>A0ABD0U6A2_DENTH</name>
<evidence type="ECO:0000256" key="1">
    <source>
        <dbReference type="SAM" id="Phobius"/>
    </source>
</evidence>
<keyword evidence="1" id="KW-1133">Transmembrane helix</keyword>
<dbReference type="AlphaFoldDB" id="A0ABD0U6A2"/>
<sequence>MFWSAFLLDIPNRNMLPVENLLITSDAGGGYSSSCRLLLILASIKLLTARIAAGYLILALFVVLFVEKNVNLNHSHSFSTSPCEITVDIYDDLISRSVNLSDAEKLAEIFPCPCNGVAWGVICWRSDAVSS</sequence>
<proteinExistence type="predicted"/>
<gene>
    <name evidence="2" type="ORF">M5K25_022489</name>
</gene>
<comment type="caution">
    <text evidence="2">The sequence shown here is derived from an EMBL/GenBank/DDBJ whole genome shotgun (WGS) entry which is preliminary data.</text>
</comment>
<reference evidence="2 3" key="1">
    <citation type="journal article" date="2024" name="Plant Biotechnol. J.">
        <title>Dendrobium thyrsiflorum genome and its molecular insights into genes involved in important horticultural traits.</title>
        <authorList>
            <person name="Chen B."/>
            <person name="Wang J.Y."/>
            <person name="Zheng P.J."/>
            <person name="Li K.L."/>
            <person name="Liang Y.M."/>
            <person name="Chen X.F."/>
            <person name="Zhang C."/>
            <person name="Zhao X."/>
            <person name="He X."/>
            <person name="Zhang G.Q."/>
            <person name="Liu Z.J."/>
            <person name="Xu Q."/>
        </authorList>
    </citation>
    <scope>NUCLEOTIDE SEQUENCE [LARGE SCALE GENOMIC DNA]</scope>
    <source>
        <strain evidence="2">GZMU011</strain>
    </source>
</reference>
<organism evidence="2 3">
    <name type="scientific">Dendrobium thyrsiflorum</name>
    <name type="common">Pinecone-like raceme dendrobium</name>
    <name type="synonym">Orchid</name>
    <dbReference type="NCBI Taxonomy" id="117978"/>
    <lineage>
        <taxon>Eukaryota</taxon>
        <taxon>Viridiplantae</taxon>
        <taxon>Streptophyta</taxon>
        <taxon>Embryophyta</taxon>
        <taxon>Tracheophyta</taxon>
        <taxon>Spermatophyta</taxon>
        <taxon>Magnoliopsida</taxon>
        <taxon>Liliopsida</taxon>
        <taxon>Asparagales</taxon>
        <taxon>Orchidaceae</taxon>
        <taxon>Epidendroideae</taxon>
        <taxon>Malaxideae</taxon>
        <taxon>Dendrobiinae</taxon>
        <taxon>Dendrobium</taxon>
    </lineage>
</organism>
<protein>
    <submittedName>
        <fullName evidence="2">Uncharacterized protein</fullName>
    </submittedName>
</protein>
<dbReference type="PANTHER" id="PTHR33979:SF2">
    <property type="entry name" value="PEPTIDASE M50B-LIKE-DOMAIN-CONTAINING PROTEIN"/>
    <property type="match status" value="1"/>
</dbReference>
<evidence type="ECO:0000313" key="3">
    <source>
        <dbReference type="Proteomes" id="UP001552299"/>
    </source>
</evidence>
<keyword evidence="3" id="KW-1185">Reference proteome</keyword>
<keyword evidence="1" id="KW-0812">Transmembrane</keyword>
<feature type="transmembrane region" description="Helical" evidence="1">
    <location>
        <begin position="47"/>
        <end position="66"/>
    </location>
</feature>
<evidence type="ECO:0000313" key="2">
    <source>
        <dbReference type="EMBL" id="KAL0908026.1"/>
    </source>
</evidence>
<keyword evidence="1" id="KW-0472">Membrane</keyword>
<accession>A0ABD0U6A2</accession>
<dbReference type="EMBL" id="JANQDX010000017">
    <property type="protein sequence ID" value="KAL0908026.1"/>
    <property type="molecule type" value="Genomic_DNA"/>
</dbReference>
<dbReference type="PANTHER" id="PTHR33979">
    <property type="entry name" value="OS02G0221600 PROTEIN"/>
    <property type="match status" value="1"/>
</dbReference>
<dbReference type="Proteomes" id="UP001552299">
    <property type="component" value="Unassembled WGS sequence"/>
</dbReference>